<sequence length="163" mass="18352">MEVLRKRAILSASKSLLIKGRLGYAQSSTSRANLSRTCFSSATYYYRIEGLSSDEGNIRRGHEDHHHHDHKNVENMSGVTGLAADTAVRGTLGSTKIAENLSATWQRRRMDKAWDSAKNRTQNVQDTLFAAADENVVDTTEYRTIEDLKNSFRGQWSCLIQET</sequence>
<accession>A0AA88DFF4</accession>
<protein>
    <submittedName>
        <fullName evidence="1">Uncharacterized protein</fullName>
    </submittedName>
</protein>
<proteinExistence type="predicted"/>
<reference evidence="1" key="1">
    <citation type="submission" date="2023-07" db="EMBL/GenBank/DDBJ databases">
        <title>draft genome sequence of fig (Ficus carica).</title>
        <authorList>
            <person name="Takahashi T."/>
            <person name="Nishimura K."/>
        </authorList>
    </citation>
    <scope>NUCLEOTIDE SEQUENCE</scope>
</reference>
<gene>
    <name evidence="1" type="ORF">TIFTF001_023626</name>
</gene>
<organism evidence="1 2">
    <name type="scientific">Ficus carica</name>
    <name type="common">Common fig</name>
    <dbReference type="NCBI Taxonomy" id="3494"/>
    <lineage>
        <taxon>Eukaryota</taxon>
        <taxon>Viridiplantae</taxon>
        <taxon>Streptophyta</taxon>
        <taxon>Embryophyta</taxon>
        <taxon>Tracheophyta</taxon>
        <taxon>Spermatophyta</taxon>
        <taxon>Magnoliopsida</taxon>
        <taxon>eudicotyledons</taxon>
        <taxon>Gunneridae</taxon>
        <taxon>Pentapetalae</taxon>
        <taxon>rosids</taxon>
        <taxon>fabids</taxon>
        <taxon>Rosales</taxon>
        <taxon>Moraceae</taxon>
        <taxon>Ficeae</taxon>
        <taxon>Ficus</taxon>
    </lineage>
</organism>
<keyword evidence="2" id="KW-1185">Reference proteome</keyword>
<dbReference type="EMBL" id="BTGU01000051">
    <property type="protein sequence ID" value="GMN54491.1"/>
    <property type="molecule type" value="Genomic_DNA"/>
</dbReference>
<name>A0AA88DFF4_FICCA</name>
<dbReference type="Proteomes" id="UP001187192">
    <property type="component" value="Unassembled WGS sequence"/>
</dbReference>
<evidence type="ECO:0000313" key="1">
    <source>
        <dbReference type="EMBL" id="GMN54491.1"/>
    </source>
</evidence>
<evidence type="ECO:0000313" key="2">
    <source>
        <dbReference type="Proteomes" id="UP001187192"/>
    </source>
</evidence>
<dbReference type="AlphaFoldDB" id="A0AA88DFF4"/>
<comment type="caution">
    <text evidence="1">The sequence shown here is derived from an EMBL/GenBank/DDBJ whole genome shotgun (WGS) entry which is preliminary data.</text>
</comment>